<feature type="transmembrane region" description="Helical" evidence="2">
    <location>
        <begin position="26"/>
        <end position="46"/>
    </location>
</feature>
<dbReference type="InterPro" id="IPR007039">
    <property type="entry name" value="TrbC/VirB2"/>
</dbReference>
<accession>A0ABT0P9Z9</accession>
<sequence>MLEIKNYFTNNYTLKKLAILDTQKKWFATVFMLFITIITLIDPAFAQGFGKVESALDKIVTALTGSLAKSIAVIAVAGMGIAWIAGYIEMRRAFFVCIGIGIIFGAQQIVAMLSA</sequence>
<dbReference type="Pfam" id="PF04956">
    <property type="entry name" value="TrbC"/>
    <property type="match status" value="1"/>
</dbReference>
<protein>
    <submittedName>
        <fullName evidence="3">TrbC/VirB2 family protein</fullName>
    </submittedName>
</protein>
<evidence type="ECO:0000313" key="4">
    <source>
        <dbReference type="Proteomes" id="UP001523003"/>
    </source>
</evidence>
<evidence type="ECO:0000256" key="2">
    <source>
        <dbReference type="SAM" id="Phobius"/>
    </source>
</evidence>
<keyword evidence="2" id="KW-1133">Transmembrane helix</keyword>
<evidence type="ECO:0000313" key="3">
    <source>
        <dbReference type="EMBL" id="MCL6230298.1"/>
    </source>
</evidence>
<dbReference type="RefSeq" id="WP_249677868.1">
    <property type="nucleotide sequence ID" value="NZ_JAMCOF010000014.1"/>
</dbReference>
<feature type="transmembrane region" description="Helical" evidence="2">
    <location>
        <begin position="93"/>
        <end position="113"/>
    </location>
</feature>
<keyword evidence="2" id="KW-0812">Transmembrane</keyword>
<gene>
    <name evidence="3" type="ORF">M4Z11_06830</name>
</gene>
<keyword evidence="2" id="KW-0472">Membrane</keyword>
<reference evidence="3 4" key="1">
    <citation type="submission" date="2022-05" db="EMBL/GenBank/DDBJ databases">
        <title>Description of the Bartonella bilalgolemii sp. nov. Isolated from Apodemus uralensis (Pallas 1811).</title>
        <authorList>
            <person name="Zgheib R."/>
            <person name="Celebi B."/>
        </authorList>
    </citation>
    <scope>NUCLEOTIDE SEQUENCE [LARGE SCALE GENOMIC DNA]</scope>
    <source>
        <strain evidence="3 4">G70</strain>
    </source>
</reference>
<comment type="subcellular location">
    <subcellularLocation>
        <location evidence="1">Membrane</location>
        <topology evidence="1">Multi-pass membrane protein</topology>
    </subcellularLocation>
</comment>
<feature type="transmembrane region" description="Helical" evidence="2">
    <location>
        <begin position="66"/>
        <end position="86"/>
    </location>
</feature>
<dbReference type="Proteomes" id="UP001523003">
    <property type="component" value="Unassembled WGS sequence"/>
</dbReference>
<dbReference type="EMBL" id="JAMCOF010000014">
    <property type="protein sequence ID" value="MCL6230298.1"/>
    <property type="molecule type" value="Genomic_DNA"/>
</dbReference>
<comment type="caution">
    <text evidence="3">The sequence shown here is derived from an EMBL/GenBank/DDBJ whole genome shotgun (WGS) entry which is preliminary data.</text>
</comment>
<evidence type="ECO:0000256" key="1">
    <source>
        <dbReference type="ARBA" id="ARBA00004141"/>
    </source>
</evidence>
<name>A0ABT0P9Z9_9HYPH</name>
<organism evidence="3 4">
    <name type="scientific">Bartonella bilalgolemii</name>
    <dbReference type="NCBI Taxonomy" id="2942911"/>
    <lineage>
        <taxon>Bacteria</taxon>
        <taxon>Pseudomonadati</taxon>
        <taxon>Pseudomonadota</taxon>
        <taxon>Alphaproteobacteria</taxon>
        <taxon>Hyphomicrobiales</taxon>
        <taxon>Bartonellaceae</taxon>
        <taxon>Bartonella</taxon>
    </lineage>
</organism>
<proteinExistence type="predicted"/>
<keyword evidence="4" id="KW-1185">Reference proteome</keyword>